<dbReference type="EMBL" id="CP033614">
    <property type="protein sequence ID" value="AYV54975.1"/>
    <property type="molecule type" value="Genomic_DNA"/>
</dbReference>
<reference evidence="2 3" key="1">
    <citation type="submission" date="2018-11" db="EMBL/GenBank/DDBJ databases">
        <title>Complete genome sequence of Leptospira kmetyi isolate LS 001/16 from soil sample associated with a leptospirosis patient in Kelantan.</title>
        <authorList>
            <person name="Muhammad Yusoff F."/>
            <person name="Muhammad Yusoff S."/>
            <person name="Ahmad M.N."/>
            <person name="Yusof N.Y."/>
            <person name="Aziah I."/>
        </authorList>
    </citation>
    <scope>NUCLEOTIDE SEQUENCE [LARGE SCALE GENOMIC DNA]</scope>
    <source>
        <strain evidence="2 3">LS 001/16</strain>
    </source>
</reference>
<feature type="compositionally biased region" description="Polar residues" evidence="1">
    <location>
        <begin position="16"/>
        <end position="26"/>
    </location>
</feature>
<dbReference type="KEGG" id="lkm:EFP84_05245"/>
<feature type="compositionally biased region" description="Basic residues" evidence="1">
    <location>
        <begin position="43"/>
        <end position="58"/>
    </location>
</feature>
<accession>A0AAD0UNZ0</accession>
<feature type="region of interest" description="Disordered" evidence="1">
    <location>
        <begin position="1"/>
        <end position="73"/>
    </location>
</feature>
<proteinExistence type="predicted"/>
<sequence>MSSVNEDFVEVDGLPTHQNSRKNLMSSEKPAARPDHSTQFFRNKTKAAKKSPSPKRRRDFNSYPKQRIKFDET</sequence>
<dbReference type="Proteomes" id="UP000276407">
    <property type="component" value="Chromosome 1"/>
</dbReference>
<evidence type="ECO:0000313" key="2">
    <source>
        <dbReference type="EMBL" id="AYV54975.1"/>
    </source>
</evidence>
<name>A0AAD0UNZ0_9LEPT</name>
<evidence type="ECO:0000256" key="1">
    <source>
        <dbReference type="SAM" id="MobiDB-lite"/>
    </source>
</evidence>
<dbReference type="AlphaFoldDB" id="A0AAD0UNZ0"/>
<evidence type="ECO:0000313" key="3">
    <source>
        <dbReference type="Proteomes" id="UP000276407"/>
    </source>
</evidence>
<protein>
    <submittedName>
        <fullName evidence="2">Uncharacterized protein</fullName>
    </submittedName>
</protein>
<organism evidence="2 3">
    <name type="scientific">Leptospira kmetyi</name>
    <dbReference type="NCBI Taxonomy" id="408139"/>
    <lineage>
        <taxon>Bacteria</taxon>
        <taxon>Pseudomonadati</taxon>
        <taxon>Spirochaetota</taxon>
        <taxon>Spirochaetia</taxon>
        <taxon>Leptospirales</taxon>
        <taxon>Leptospiraceae</taxon>
        <taxon>Leptospira</taxon>
    </lineage>
</organism>
<gene>
    <name evidence="2" type="ORF">EFP84_05245</name>
</gene>